<dbReference type="AlphaFoldDB" id="A0A1Y1HKP8"/>
<reference evidence="2 3" key="1">
    <citation type="journal article" date="2014" name="Nat. Commun.">
        <title>Klebsormidium flaccidum genome reveals primary factors for plant terrestrial adaptation.</title>
        <authorList>
            <person name="Hori K."/>
            <person name="Maruyama F."/>
            <person name="Fujisawa T."/>
            <person name="Togashi T."/>
            <person name="Yamamoto N."/>
            <person name="Seo M."/>
            <person name="Sato S."/>
            <person name="Yamada T."/>
            <person name="Mori H."/>
            <person name="Tajima N."/>
            <person name="Moriyama T."/>
            <person name="Ikeuchi M."/>
            <person name="Watanabe M."/>
            <person name="Wada H."/>
            <person name="Kobayashi K."/>
            <person name="Saito M."/>
            <person name="Masuda T."/>
            <person name="Sasaki-Sekimoto Y."/>
            <person name="Mashiguchi K."/>
            <person name="Awai K."/>
            <person name="Shimojima M."/>
            <person name="Masuda S."/>
            <person name="Iwai M."/>
            <person name="Nobusawa T."/>
            <person name="Narise T."/>
            <person name="Kondo S."/>
            <person name="Saito H."/>
            <person name="Sato R."/>
            <person name="Murakawa M."/>
            <person name="Ihara Y."/>
            <person name="Oshima-Yamada Y."/>
            <person name="Ohtaka K."/>
            <person name="Satoh M."/>
            <person name="Sonobe K."/>
            <person name="Ishii M."/>
            <person name="Ohtani R."/>
            <person name="Kanamori-Sato M."/>
            <person name="Honoki R."/>
            <person name="Miyazaki D."/>
            <person name="Mochizuki H."/>
            <person name="Umetsu J."/>
            <person name="Higashi K."/>
            <person name="Shibata D."/>
            <person name="Kamiya Y."/>
            <person name="Sato N."/>
            <person name="Nakamura Y."/>
            <person name="Tabata S."/>
            <person name="Ida S."/>
            <person name="Kurokawa K."/>
            <person name="Ohta H."/>
        </authorList>
    </citation>
    <scope>NUCLEOTIDE SEQUENCE [LARGE SCALE GENOMIC DNA]</scope>
    <source>
        <strain evidence="2 3">NIES-2285</strain>
    </source>
</reference>
<accession>A0A1Y1HKP8</accession>
<evidence type="ECO:0000313" key="3">
    <source>
        <dbReference type="Proteomes" id="UP000054558"/>
    </source>
</evidence>
<dbReference type="OrthoDB" id="513821at2759"/>
<dbReference type="STRING" id="105231.A0A1Y1HKP8"/>
<dbReference type="PANTHER" id="PTHR36333">
    <property type="entry name" value="DIMETHYLALLYL, ADENOSINE TRNA METHYLTHIOTRANSFERASE"/>
    <property type="match status" value="1"/>
</dbReference>
<evidence type="ECO:0000313" key="2">
    <source>
        <dbReference type="EMBL" id="GAQ78202.1"/>
    </source>
</evidence>
<dbReference type="Proteomes" id="UP000054558">
    <property type="component" value="Unassembled WGS sequence"/>
</dbReference>
<dbReference type="OMA" id="AYDKMQN"/>
<keyword evidence="3" id="KW-1185">Reference proteome</keyword>
<feature type="coiled-coil region" evidence="1">
    <location>
        <begin position="72"/>
        <end position="102"/>
    </location>
</feature>
<proteinExistence type="predicted"/>
<organism evidence="2 3">
    <name type="scientific">Klebsormidium nitens</name>
    <name type="common">Green alga</name>
    <name type="synonym">Ulothrix nitens</name>
    <dbReference type="NCBI Taxonomy" id="105231"/>
    <lineage>
        <taxon>Eukaryota</taxon>
        <taxon>Viridiplantae</taxon>
        <taxon>Streptophyta</taxon>
        <taxon>Klebsormidiophyceae</taxon>
        <taxon>Klebsormidiales</taxon>
        <taxon>Klebsormidiaceae</taxon>
        <taxon>Klebsormidium</taxon>
    </lineage>
</organism>
<protein>
    <submittedName>
        <fullName evidence="2">Uncharacterized protein</fullName>
    </submittedName>
</protein>
<dbReference type="EMBL" id="DF236958">
    <property type="protein sequence ID" value="GAQ78202.1"/>
    <property type="molecule type" value="Genomic_DNA"/>
</dbReference>
<dbReference type="PANTHER" id="PTHR36333:SF1">
    <property type="entry name" value="DIMETHYLALLYL, ADENOSINE TRNA METHYLTHIOTRANSFERASE"/>
    <property type="match status" value="1"/>
</dbReference>
<name>A0A1Y1HKP8_KLENI</name>
<evidence type="ECO:0000256" key="1">
    <source>
        <dbReference type="SAM" id="Coils"/>
    </source>
</evidence>
<sequence>MAGTQCQSHTTGVACRDLSSVAFQWGNTAPWLGRSKLTGPAKRNLQIRNVGWDPEGILAPPKPDHITRRKVMKDWAKDAEAKEKAMAEARKELERRAEARNARKVPESSFALIEYLLDTEAQEMEFEIAKCRQKLTDAFFQELRTEVGSLKFGVNQSEDIKDRVVELEALEKVLKEGIEAYDKLTSDMISAKDRLTRLLTSKDKKATLLEMAGENELDRPLLALLDENTARAREAGQEQAAEFMEKVRMAVLKYLTV</sequence>
<keyword evidence="1" id="KW-0175">Coiled coil</keyword>
<gene>
    <name evidence="2" type="ORF">KFL_000090480</name>
</gene>